<sequence length="216" mass="24892">MASKTIPIKNQEKDSQKSQIPRALSLIKRGMAFMKRNSPLRSNQLRRTSSDSGPSVRPKKWADLDHQRVQLSSEQDCSKSPKPSKTPNKLTKPVSNTKKPITRQSPYSYCAKKPQPSRIPVRRCISVTPIGERIASLELEEVRLMESLNTVREKLEHLKELRYNNMFVYRMNHRPSSNQKMPKIEESDLESLGSPSFAYLRPLKPRRLSIKNDHQS</sequence>
<dbReference type="AlphaFoldDB" id="E9G889"/>
<evidence type="ECO:0000313" key="3">
    <source>
        <dbReference type="Proteomes" id="UP000000305"/>
    </source>
</evidence>
<gene>
    <name evidence="2" type="ORF">DAPPUDRAFT_314967</name>
</gene>
<protein>
    <submittedName>
        <fullName evidence="2">Uncharacterized protein</fullName>
    </submittedName>
</protein>
<organism evidence="2 3">
    <name type="scientific">Daphnia pulex</name>
    <name type="common">Water flea</name>
    <dbReference type="NCBI Taxonomy" id="6669"/>
    <lineage>
        <taxon>Eukaryota</taxon>
        <taxon>Metazoa</taxon>
        <taxon>Ecdysozoa</taxon>
        <taxon>Arthropoda</taxon>
        <taxon>Crustacea</taxon>
        <taxon>Branchiopoda</taxon>
        <taxon>Diplostraca</taxon>
        <taxon>Cladocera</taxon>
        <taxon>Anomopoda</taxon>
        <taxon>Daphniidae</taxon>
        <taxon>Daphnia</taxon>
    </lineage>
</organism>
<feature type="region of interest" description="Disordered" evidence="1">
    <location>
        <begin position="1"/>
        <end position="114"/>
    </location>
</feature>
<dbReference type="KEGG" id="dpx:DAPPUDRAFT_314967"/>
<feature type="compositionally biased region" description="Polar residues" evidence="1">
    <location>
        <begin position="39"/>
        <end position="53"/>
    </location>
</feature>
<evidence type="ECO:0000256" key="1">
    <source>
        <dbReference type="SAM" id="MobiDB-lite"/>
    </source>
</evidence>
<dbReference type="HOGENOM" id="CLU_1278768_0_0_1"/>
<feature type="compositionally biased region" description="Polar residues" evidence="1">
    <location>
        <begin position="94"/>
        <end position="107"/>
    </location>
</feature>
<feature type="compositionally biased region" description="Low complexity" evidence="1">
    <location>
        <begin position="78"/>
        <end position="93"/>
    </location>
</feature>
<accession>E9G889</accession>
<name>E9G889_DAPPU</name>
<dbReference type="Proteomes" id="UP000000305">
    <property type="component" value="Unassembled WGS sequence"/>
</dbReference>
<proteinExistence type="predicted"/>
<evidence type="ECO:0000313" key="2">
    <source>
        <dbReference type="EMBL" id="EFX83934.1"/>
    </source>
</evidence>
<dbReference type="EMBL" id="GL732535">
    <property type="protein sequence ID" value="EFX83934.1"/>
    <property type="molecule type" value="Genomic_DNA"/>
</dbReference>
<dbReference type="OrthoDB" id="6355439at2759"/>
<dbReference type="InParanoid" id="E9G889"/>
<reference evidence="2 3" key="1">
    <citation type="journal article" date="2011" name="Science">
        <title>The ecoresponsive genome of Daphnia pulex.</title>
        <authorList>
            <person name="Colbourne J.K."/>
            <person name="Pfrender M.E."/>
            <person name="Gilbert D."/>
            <person name="Thomas W.K."/>
            <person name="Tucker A."/>
            <person name="Oakley T.H."/>
            <person name="Tokishita S."/>
            <person name="Aerts A."/>
            <person name="Arnold G.J."/>
            <person name="Basu M.K."/>
            <person name="Bauer D.J."/>
            <person name="Caceres C.E."/>
            <person name="Carmel L."/>
            <person name="Casola C."/>
            <person name="Choi J.H."/>
            <person name="Detter J.C."/>
            <person name="Dong Q."/>
            <person name="Dusheyko S."/>
            <person name="Eads B.D."/>
            <person name="Frohlich T."/>
            <person name="Geiler-Samerotte K.A."/>
            <person name="Gerlach D."/>
            <person name="Hatcher P."/>
            <person name="Jogdeo S."/>
            <person name="Krijgsveld J."/>
            <person name="Kriventseva E.V."/>
            <person name="Kultz D."/>
            <person name="Laforsch C."/>
            <person name="Lindquist E."/>
            <person name="Lopez J."/>
            <person name="Manak J.R."/>
            <person name="Muller J."/>
            <person name="Pangilinan J."/>
            <person name="Patwardhan R.P."/>
            <person name="Pitluck S."/>
            <person name="Pritham E.J."/>
            <person name="Rechtsteiner A."/>
            <person name="Rho M."/>
            <person name="Rogozin I.B."/>
            <person name="Sakarya O."/>
            <person name="Salamov A."/>
            <person name="Schaack S."/>
            <person name="Shapiro H."/>
            <person name="Shiga Y."/>
            <person name="Skalitzky C."/>
            <person name="Smith Z."/>
            <person name="Souvorov A."/>
            <person name="Sung W."/>
            <person name="Tang Z."/>
            <person name="Tsuchiya D."/>
            <person name="Tu H."/>
            <person name="Vos H."/>
            <person name="Wang M."/>
            <person name="Wolf Y.I."/>
            <person name="Yamagata H."/>
            <person name="Yamada T."/>
            <person name="Ye Y."/>
            <person name="Shaw J.R."/>
            <person name="Andrews J."/>
            <person name="Crease T.J."/>
            <person name="Tang H."/>
            <person name="Lucas S.M."/>
            <person name="Robertson H.M."/>
            <person name="Bork P."/>
            <person name="Koonin E.V."/>
            <person name="Zdobnov E.M."/>
            <person name="Grigoriev I.V."/>
            <person name="Lynch M."/>
            <person name="Boore J.L."/>
        </authorList>
    </citation>
    <scope>NUCLEOTIDE SEQUENCE [LARGE SCALE GENOMIC DNA]</scope>
</reference>
<keyword evidence="3" id="KW-1185">Reference proteome</keyword>